<protein>
    <recommendedName>
        <fullName evidence="4">Apoptotic chromatin condensation inducer 1</fullName>
    </recommendedName>
</protein>
<keyword evidence="3" id="KW-1185">Reference proteome</keyword>
<dbReference type="InterPro" id="IPR012677">
    <property type="entry name" value="Nucleotide-bd_a/b_plait_sf"/>
</dbReference>
<feature type="region of interest" description="Disordered" evidence="1">
    <location>
        <begin position="266"/>
        <end position="309"/>
    </location>
</feature>
<dbReference type="OrthoDB" id="5348404at2759"/>
<proteinExistence type="predicted"/>
<dbReference type="SUPFAM" id="SSF54928">
    <property type="entry name" value="RNA-binding domain, RBD"/>
    <property type="match status" value="1"/>
</dbReference>
<feature type="compositionally biased region" description="Polar residues" evidence="1">
    <location>
        <begin position="289"/>
        <end position="308"/>
    </location>
</feature>
<dbReference type="GO" id="GO:0061574">
    <property type="term" value="C:ASAP complex"/>
    <property type="evidence" value="ECO:0007669"/>
    <property type="project" value="TreeGrafter"/>
</dbReference>
<name>A0A9Q1ETE4_SYNKA</name>
<evidence type="ECO:0000313" key="2">
    <source>
        <dbReference type="EMBL" id="KAJ8344688.1"/>
    </source>
</evidence>
<organism evidence="2 3">
    <name type="scientific">Synaphobranchus kaupii</name>
    <name type="common">Kaup's arrowtooth eel</name>
    <dbReference type="NCBI Taxonomy" id="118154"/>
    <lineage>
        <taxon>Eukaryota</taxon>
        <taxon>Metazoa</taxon>
        <taxon>Chordata</taxon>
        <taxon>Craniata</taxon>
        <taxon>Vertebrata</taxon>
        <taxon>Euteleostomi</taxon>
        <taxon>Actinopterygii</taxon>
        <taxon>Neopterygii</taxon>
        <taxon>Teleostei</taxon>
        <taxon>Anguilliformes</taxon>
        <taxon>Synaphobranchidae</taxon>
        <taxon>Synaphobranchus</taxon>
    </lineage>
</organism>
<sequence length="543" mass="57414">METGHGSSPKAGGDLRSPKELERESGVSPKHAPTLRETPPAAPAGPPSCPSPPLGEPQRADPGALPLEGVTAYPAMETEAGADWTGLGGVVPVLPPSPPPEDGEPARVKPSSSDDSTSSASSSSSSASSSSRDRSCFVPAIFGGDSRSLHSGGSLHVPLSPPRRRRGLQQEEEGEVSHRKKPCPERGAGNENEMKRHQTREVKQAGTGSVMEVEACSEMQDPAGASVGNSEEITTTRACSAHKISLTTSKPAQGCELVVVGPLDPGAPTAGTSGEAESGGSASRKRRWGSSTTATAKQQQPTISTDSLKSVIPDVKPAVGLGNQEVVVELHPEEGHLSEDEERGRTGELKVQRTVTQVVSVKKQENGQKEGLEEEEEEEAQGGGDGQRVLKEERKDCSVVVTMEMQTPPTPEADAKKVLPNKTLVHRSVSQQKSGVSVTIDDPVCSAQLPSSPRGKITNIIHICNLVRPFTLGQLKELLSRTGTVVEDGFCIDKIKSNCYVTYPSVEEAAATRTALHGVKWPQSNPKFLRVGFCEQDEVGVIW</sequence>
<dbReference type="GO" id="GO:0008380">
    <property type="term" value="P:RNA splicing"/>
    <property type="evidence" value="ECO:0007669"/>
    <property type="project" value="TreeGrafter"/>
</dbReference>
<dbReference type="Proteomes" id="UP001152622">
    <property type="component" value="Chromosome 12"/>
</dbReference>
<dbReference type="InterPro" id="IPR034257">
    <property type="entry name" value="Acinus_RRM"/>
</dbReference>
<feature type="compositionally biased region" description="Basic and acidic residues" evidence="1">
    <location>
        <begin position="362"/>
        <end position="371"/>
    </location>
</feature>
<evidence type="ECO:0000313" key="3">
    <source>
        <dbReference type="Proteomes" id="UP001152622"/>
    </source>
</evidence>
<feature type="compositionally biased region" description="Low complexity" evidence="1">
    <location>
        <begin position="269"/>
        <end position="282"/>
    </location>
</feature>
<feature type="compositionally biased region" description="Pro residues" evidence="1">
    <location>
        <begin position="40"/>
        <end position="55"/>
    </location>
</feature>
<reference evidence="2" key="1">
    <citation type="journal article" date="2023" name="Science">
        <title>Genome structures resolve the early diversification of teleost fishes.</title>
        <authorList>
            <person name="Parey E."/>
            <person name="Louis A."/>
            <person name="Montfort J."/>
            <person name="Bouchez O."/>
            <person name="Roques C."/>
            <person name="Iampietro C."/>
            <person name="Lluch J."/>
            <person name="Castinel A."/>
            <person name="Donnadieu C."/>
            <person name="Desvignes T."/>
            <person name="Floi Bucao C."/>
            <person name="Jouanno E."/>
            <person name="Wen M."/>
            <person name="Mejri S."/>
            <person name="Dirks R."/>
            <person name="Jansen H."/>
            <person name="Henkel C."/>
            <person name="Chen W.J."/>
            <person name="Zahm M."/>
            <person name="Cabau C."/>
            <person name="Klopp C."/>
            <person name="Thompson A.W."/>
            <person name="Robinson-Rechavi M."/>
            <person name="Braasch I."/>
            <person name="Lecointre G."/>
            <person name="Bobe J."/>
            <person name="Postlethwait J.H."/>
            <person name="Berthelot C."/>
            <person name="Roest Crollius H."/>
            <person name="Guiguen Y."/>
        </authorList>
    </citation>
    <scope>NUCLEOTIDE SEQUENCE</scope>
    <source>
        <strain evidence="2">WJC10195</strain>
    </source>
</reference>
<evidence type="ECO:0000256" key="1">
    <source>
        <dbReference type="SAM" id="MobiDB-lite"/>
    </source>
</evidence>
<gene>
    <name evidence="2" type="ORF">SKAU_G00288810</name>
</gene>
<feature type="compositionally biased region" description="Basic and acidic residues" evidence="1">
    <location>
        <begin position="192"/>
        <end position="203"/>
    </location>
</feature>
<dbReference type="InterPro" id="IPR035979">
    <property type="entry name" value="RBD_domain_sf"/>
</dbReference>
<feature type="region of interest" description="Disordered" evidence="1">
    <location>
        <begin position="361"/>
        <end position="391"/>
    </location>
</feature>
<dbReference type="GO" id="GO:0003723">
    <property type="term" value="F:RNA binding"/>
    <property type="evidence" value="ECO:0007669"/>
    <property type="project" value="TreeGrafter"/>
</dbReference>
<comment type="caution">
    <text evidence="2">The sequence shown here is derived from an EMBL/GenBank/DDBJ whole genome shotgun (WGS) entry which is preliminary data.</text>
</comment>
<dbReference type="InterPro" id="IPR052793">
    <property type="entry name" value="EJC-associated_protein"/>
</dbReference>
<dbReference type="PANTHER" id="PTHR46589:SF1">
    <property type="entry name" value="APOPTOTIC CHROMATIN CONDENSATION INDUCER IN THE NUCLEUS"/>
    <property type="match status" value="1"/>
</dbReference>
<dbReference type="GO" id="GO:0071011">
    <property type="term" value="C:precatalytic spliceosome"/>
    <property type="evidence" value="ECO:0007669"/>
    <property type="project" value="TreeGrafter"/>
</dbReference>
<evidence type="ECO:0008006" key="4">
    <source>
        <dbReference type="Google" id="ProtNLM"/>
    </source>
</evidence>
<feature type="compositionally biased region" description="Basic and acidic residues" evidence="1">
    <location>
        <begin position="16"/>
        <end position="25"/>
    </location>
</feature>
<accession>A0A9Q1ETE4</accession>
<feature type="region of interest" description="Disordered" evidence="1">
    <location>
        <begin position="1"/>
        <end position="208"/>
    </location>
</feature>
<dbReference type="PANTHER" id="PTHR46589">
    <property type="entry name" value="APOPTOTIC CHROMATIN CONDENSATION INDUCER IN THE NUCLEUS"/>
    <property type="match status" value="1"/>
</dbReference>
<dbReference type="AlphaFoldDB" id="A0A9Q1ETE4"/>
<dbReference type="Gene3D" id="3.30.70.330">
    <property type="match status" value="1"/>
</dbReference>
<dbReference type="CDD" id="cd12432">
    <property type="entry name" value="RRM_ACINU"/>
    <property type="match status" value="1"/>
</dbReference>
<feature type="compositionally biased region" description="Low complexity" evidence="1">
    <location>
        <begin position="111"/>
        <end position="130"/>
    </location>
</feature>
<dbReference type="EMBL" id="JAINUF010000012">
    <property type="protein sequence ID" value="KAJ8344688.1"/>
    <property type="molecule type" value="Genomic_DNA"/>
</dbReference>